<dbReference type="SUPFAM" id="SSF64005">
    <property type="entry name" value="Undecaprenyl diphosphate synthase"/>
    <property type="match status" value="1"/>
</dbReference>
<dbReference type="PANTHER" id="PTHR10291:SF45">
    <property type="entry name" value="ALKYL TRANSFERASE"/>
    <property type="match status" value="1"/>
</dbReference>
<dbReference type="Gene3D" id="3.40.1180.10">
    <property type="entry name" value="Decaprenyl diphosphate synthase-like"/>
    <property type="match status" value="1"/>
</dbReference>
<dbReference type="CDD" id="cd00475">
    <property type="entry name" value="Cis_IPPS"/>
    <property type="match status" value="1"/>
</dbReference>
<dbReference type="EMBL" id="MN958389">
    <property type="protein sequence ID" value="QIQ56024.1"/>
    <property type="molecule type" value="mRNA"/>
</dbReference>
<dbReference type="GO" id="GO:0000287">
    <property type="term" value="F:magnesium ion binding"/>
    <property type="evidence" value="ECO:0007669"/>
    <property type="project" value="UniProtKB-ARBA"/>
</dbReference>
<protein>
    <recommendedName>
        <fullName evidence="2">Alkyl transferase</fullName>
        <ecNumber evidence="2">2.5.1.-</ecNumber>
    </recommendedName>
</protein>
<sequence>MKSFCFGLPTSTSPFTLTTPISSHHRITETVPSSTKKFRPLWKTNYGFGINITSEFFSPVPNSSWSCLAARATDHDQKSEIQLPGSLRPELMPKHVAVIMDGHGRWAEKRGLPIQRGHGAGVENLKQMVLQCTKFGIRVFTVFSFSNENWKRSKEEVDFLMKAYDHLIRYFVNEQVISHDLQFSVIGNKSRLPQYLQSTISSTEESAKGNKGTHFVMALSYSGQYDILEASRKIAGQVQNGKLRSKDIDEGVFEQQLLTNSITPNPDLLIRTSGEMRVSNFLLWQMADTEFYFANKLFPDFKEGDFVDALNTFQQRQRQFGERKN</sequence>
<dbReference type="InterPro" id="IPR018520">
    <property type="entry name" value="UPP_synth-like_CS"/>
</dbReference>
<dbReference type="GO" id="GO:0045547">
    <property type="term" value="F:ditrans,polycis-polyprenyl diphosphate synthase [(2E,6E)-farnesyl diphosphate specific] activity"/>
    <property type="evidence" value="ECO:0007669"/>
    <property type="project" value="TreeGrafter"/>
</dbReference>
<dbReference type="PROSITE" id="PS01066">
    <property type="entry name" value="UPP_SYNTHASE"/>
    <property type="match status" value="1"/>
</dbReference>
<dbReference type="NCBIfam" id="TIGR00055">
    <property type="entry name" value="uppS"/>
    <property type="match status" value="1"/>
</dbReference>
<dbReference type="GO" id="GO:0009668">
    <property type="term" value="P:plastid membrane organization"/>
    <property type="evidence" value="ECO:0007669"/>
    <property type="project" value="TreeGrafter"/>
</dbReference>
<dbReference type="GO" id="GO:0016094">
    <property type="term" value="P:polyprenol biosynthetic process"/>
    <property type="evidence" value="ECO:0007669"/>
    <property type="project" value="TreeGrafter"/>
</dbReference>
<dbReference type="InterPro" id="IPR036424">
    <property type="entry name" value="UPP_synth-like_sf"/>
</dbReference>
<evidence type="ECO:0000313" key="3">
    <source>
        <dbReference type="EMBL" id="QIQ56024.1"/>
    </source>
</evidence>
<evidence type="ECO:0000256" key="1">
    <source>
        <dbReference type="ARBA" id="ARBA00022679"/>
    </source>
</evidence>
<accession>A0A6G9KSW3</accession>
<dbReference type="FunFam" id="3.40.1180.10:FF:000001">
    <property type="entry name" value="(2E,6E)-farnesyl-diphosphate-specific ditrans,polycis-undecaprenyl-diphosphate synthase"/>
    <property type="match status" value="1"/>
</dbReference>
<dbReference type="EC" id="2.5.1.-" evidence="2"/>
<keyword evidence="1 2" id="KW-0808">Transferase</keyword>
<dbReference type="PANTHER" id="PTHR10291">
    <property type="entry name" value="DEHYDRODOLICHYL DIPHOSPHATE SYNTHASE FAMILY MEMBER"/>
    <property type="match status" value="1"/>
</dbReference>
<comment type="similarity">
    <text evidence="2">Belongs to the UPP synthase family.</text>
</comment>
<dbReference type="AlphaFoldDB" id="A0A6G9KSW3"/>
<reference evidence="3" key="1">
    <citation type="journal article" date="2020" name="BMC Plant Biol.">
        <title>Nerylneryl diphosphate is the precursor of serrulatane, viscidane and cembrane-type diterpenoids in Eremophila species.</title>
        <authorList>
            <person name="Gericke O."/>
            <person name="Hansen N.L."/>
            <person name="Pedersen G.B."/>
            <person name="Kjaerulff L."/>
            <person name="Luo D."/>
            <person name="Staerk D."/>
            <person name="Moller B.L."/>
            <person name="Pateraki I."/>
            <person name="Heskes A.M."/>
        </authorList>
    </citation>
    <scope>NUCLEOTIDE SEQUENCE</scope>
</reference>
<dbReference type="HAMAP" id="MF_01139">
    <property type="entry name" value="ISPT"/>
    <property type="match status" value="1"/>
</dbReference>
<dbReference type="GO" id="GO:0009570">
    <property type="term" value="C:chloroplast stroma"/>
    <property type="evidence" value="ECO:0007669"/>
    <property type="project" value="TreeGrafter"/>
</dbReference>
<dbReference type="Pfam" id="PF01255">
    <property type="entry name" value="Prenyltransf"/>
    <property type="match status" value="1"/>
</dbReference>
<evidence type="ECO:0000256" key="2">
    <source>
        <dbReference type="RuleBase" id="RU363018"/>
    </source>
</evidence>
<dbReference type="InterPro" id="IPR001441">
    <property type="entry name" value="UPP_synth-like"/>
</dbReference>
<proteinExistence type="evidence at transcript level"/>
<organism evidence="3">
    <name type="scientific">Eremophila lucida</name>
    <dbReference type="NCBI Taxonomy" id="2652564"/>
    <lineage>
        <taxon>Eukaryota</taxon>
        <taxon>Viridiplantae</taxon>
        <taxon>Streptophyta</taxon>
        <taxon>Embryophyta</taxon>
        <taxon>Tracheophyta</taxon>
        <taxon>Spermatophyta</taxon>
        <taxon>Magnoliopsida</taxon>
        <taxon>eudicotyledons</taxon>
        <taxon>Gunneridae</taxon>
        <taxon>Pentapetalae</taxon>
        <taxon>asterids</taxon>
        <taxon>lamiids</taxon>
        <taxon>Lamiales</taxon>
        <taxon>Scrophulariaceae</taxon>
        <taxon>Myoporeae</taxon>
        <taxon>Eremophila</taxon>
    </lineage>
</organism>
<dbReference type="GO" id="GO:0009409">
    <property type="term" value="P:response to cold"/>
    <property type="evidence" value="ECO:0007669"/>
    <property type="project" value="TreeGrafter"/>
</dbReference>
<name>A0A6G9KSW3_9LAMI</name>